<sequence length="97" mass="10460">MAQLPAEILAYRDEILQIAARHGIHSVSVFGSFVHGTADAHSDLDLLIEAGTETSPFFPGGLVADLEQLLGRRVDVVEPDGLYAPLRVRILSEAIPL</sequence>
<evidence type="ECO:0000259" key="10">
    <source>
        <dbReference type="Pfam" id="PF01909"/>
    </source>
</evidence>
<keyword evidence="6" id="KW-0547">Nucleotide-binding</keyword>
<dbReference type="InterPro" id="IPR002934">
    <property type="entry name" value="Polymerase_NTP_transf_dom"/>
</dbReference>
<dbReference type="RefSeq" id="WP_135476995.1">
    <property type="nucleotide sequence ID" value="NZ_SIJK02000005.1"/>
</dbReference>
<keyword evidence="7" id="KW-0067">ATP-binding</keyword>
<comment type="cofactor">
    <cofactor evidence="1">
        <name>Mg(2+)</name>
        <dbReference type="ChEBI" id="CHEBI:18420"/>
    </cofactor>
</comment>
<evidence type="ECO:0000256" key="7">
    <source>
        <dbReference type="ARBA" id="ARBA00022840"/>
    </source>
</evidence>
<evidence type="ECO:0000256" key="3">
    <source>
        <dbReference type="ARBA" id="ARBA00022679"/>
    </source>
</evidence>
<name>A0ABS4D666_9CHLR</name>
<evidence type="ECO:0000313" key="11">
    <source>
        <dbReference type="EMBL" id="MBP1464924.1"/>
    </source>
</evidence>
<keyword evidence="2" id="KW-1277">Toxin-antitoxin system</keyword>
<evidence type="ECO:0000256" key="4">
    <source>
        <dbReference type="ARBA" id="ARBA00022695"/>
    </source>
</evidence>
<evidence type="ECO:0000256" key="9">
    <source>
        <dbReference type="ARBA" id="ARBA00038276"/>
    </source>
</evidence>
<protein>
    <submittedName>
        <fullName evidence="11">Nucleotidyltransferase domain-containing protein</fullName>
    </submittedName>
</protein>
<dbReference type="PANTHER" id="PTHR33571">
    <property type="entry name" value="SSL8005 PROTEIN"/>
    <property type="match status" value="1"/>
</dbReference>
<keyword evidence="12" id="KW-1185">Reference proteome</keyword>
<evidence type="ECO:0000256" key="5">
    <source>
        <dbReference type="ARBA" id="ARBA00022723"/>
    </source>
</evidence>
<keyword evidence="4" id="KW-0548">Nucleotidyltransferase</keyword>
<dbReference type="PANTHER" id="PTHR33571:SF12">
    <property type="entry name" value="BSL3053 PROTEIN"/>
    <property type="match status" value="1"/>
</dbReference>
<evidence type="ECO:0000313" key="12">
    <source>
        <dbReference type="Proteomes" id="UP001193081"/>
    </source>
</evidence>
<comment type="similarity">
    <text evidence="9">Belongs to the MntA antitoxin family.</text>
</comment>
<dbReference type="InterPro" id="IPR043519">
    <property type="entry name" value="NT_sf"/>
</dbReference>
<dbReference type="Gene3D" id="3.30.460.10">
    <property type="entry name" value="Beta Polymerase, domain 2"/>
    <property type="match status" value="1"/>
</dbReference>
<keyword evidence="3" id="KW-0808">Transferase</keyword>
<evidence type="ECO:0000256" key="8">
    <source>
        <dbReference type="ARBA" id="ARBA00022842"/>
    </source>
</evidence>
<evidence type="ECO:0000256" key="6">
    <source>
        <dbReference type="ARBA" id="ARBA00022741"/>
    </source>
</evidence>
<accession>A0ABS4D666</accession>
<dbReference type="Pfam" id="PF01909">
    <property type="entry name" value="NTP_transf_2"/>
    <property type="match status" value="1"/>
</dbReference>
<dbReference type="InterPro" id="IPR052038">
    <property type="entry name" value="Type-VII_TA_antitoxin"/>
</dbReference>
<evidence type="ECO:0000256" key="2">
    <source>
        <dbReference type="ARBA" id="ARBA00022649"/>
    </source>
</evidence>
<proteinExistence type="inferred from homology"/>
<dbReference type="EMBL" id="SIJK02000005">
    <property type="protein sequence ID" value="MBP1464924.1"/>
    <property type="molecule type" value="Genomic_DNA"/>
</dbReference>
<evidence type="ECO:0000256" key="1">
    <source>
        <dbReference type="ARBA" id="ARBA00001946"/>
    </source>
</evidence>
<feature type="domain" description="Polymerase nucleotidyl transferase" evidence="10">
    <location>
        <begin position="15"/>
        <end position="95"/>
    </location>
</feature>
<dbReference type="CDD" id="cd05403">
    <property type="entry name" value="NT_KNTase_like"/>
    <property type="match status" value="1"/>
</dbReference>
<keyword evidence="8" id="KW-0460">Magnesium</keyword>
<dbReference type="Proteomes" id="UP001193081">
    <property type="component" value="Unassembled WGS sequence"/>
</dbReference>
<organism evidence="11 12">
    <name type="scientific">Candidatus Chloroploca mongolica</name>
    <dbReference type="NCBI Taxonomy" id="2528176"/>
    <lineage>
        <taxon>Bacteria</taxon>
        <taxon>Bacillati</taxon>
        <taxon>Chloroflexota</taxon>
        <taxon>Chloroflexia</taxon>
        <taxon>Chloroflexales</taxon>
        <taxon>Chloroflexineae</taxon>
        <taxon>Oscillochloridaceae</taxon>
        <taxon>Candidatus Chloroploca</taxon>
    </lineage>
</organism>
<comment type="caution">
    <text evidence="11">The sequence shown here is derived from an EMBL/GenBank/DDBJ whole genome shotgun (WGS) entry which is preliminary data.</text>
</comment>
<gene>
    <name evidence="11" type="ORF">EYB53_004295</name>
</gene>
<reference evidence="11 12" key="1">
    <citation type="submission" date="2021-03" db="EMBL/GenBank/DDBJ databases">
        <authorList>
            <person name="Grouzdev D.S."/>
        </authorList>
    </citation>
    <scope>NUCLEOTIDE SEQUENCE [LARGE SCALE GENOMIC DNA]</scope>
    <source>
        <strain evidence="11 12">M50-1</strain>
    </source>
</reference>
<keyword evidence="5" id="KW-0479">Metal-binding</keyword>
<dbReference type="SUPFAM" id="SSF81301">
    <property type="entry name" value="Nucleotidyltransferase"/>
    <property type="match status" value="1"/>
</dbReference>